<dbReference type="SUPFAM" id="SSF52058">
    <property type="entry name" value="L domain-like"/>
    <property type="match status" value="1"/>
</dbReference>
<keyword evidence="5" id="KW-0677">Repeat</keyword>
<dbReference type="GO" id="GO:0005874">
    <property type="term" value="C:microtubule"/>
    <property type="evidence" value="ECO:0007669"/>
    <property type="project" value="UniProtKB-KW"/>
</dbReference>
<dbReference type="AlphaFoldDB" id="A0AAW2Z2H8"/>
<dbReference type="EMBL" id="JAOPGA020001010">
    <property type="protein sequence ID" value="KAL0484007.1"/>
    <property type="molecule type" value="Genomic_DNA"/>
</dbReference>
<dbReference type="InterPro" id="IPR003591">
    <property type="entry name" value="Leu-rich_rpt_typical-subtyp"/>
</dbReference>
<dbReference type="Gene3D" id="3.80.10.10">
    <property type="entry name" value="Ribonuclease Inhibitor"/>
    <property type="match status" value="1"/>
</dbReference>
<dbReference type="FunFam" id="3.80.10.10:FF:000049">
    <property type="entry name" value="Dynein light chain 1"/>
    <property type="match status" value="1"/>
</dbReference>
<comment type="subcellular location">
    <subcellularLocation>
        <location evidence="1">Cytoplasm</location>
        <location evidence="1">Cytoskeleton</location>
        <location evidence="1">Cilium axoneme</location>
    </subcellularLocation>
</comment>
<keyword evidence="8" id="KW-0206">Cytoskeleton</keyword>
<evidence type="ECO:0000256" key="5">
    <source>
        <dbReference type="ARBA" id="ARBA00022737"/>
    </source>
</evidence>
<dbReference type="SMART" id="SM00369">
    <property type="entry name" value="LRR_TYP"/>
    <property type="match status" value="4"/>
</dbReference>
<dbReference type="GO" id="GO:0030286">
    <property type="term" value="C:dynein complex"/>
    <property type="evidence" value="ECO:0007669"/>
    <property type="project" value="UniProtKB-KW"/>
</dbReference>
<organism evidence="13 14">
    <name type="scientific">Acrasis kona</name>
    <dbReference type="NCBI Taxonomy" id="1008807"/>
    <lineage>
        <taxon>Eukaryota</taxon>
        <taxon>Discoba</taxon>
        <taxon>Heterolobosea</taxon>
        <taxon>Tetramitia</taxon>
        <taxon>Eutetramitia</taxon>
        <taxon>Acrasidae</taxon>
        <taxon>Acrasis</taxon>
    </lineage>
</organism>
<evidence type="ECO:0000313" key="14">
    <source>
        <dbReference type="Proteomes" id="UP001431209"/>
    </source>
</evidence>
<evidence type="ECO:0000256" key="8">
    <source>
        <dbReference type="ARBA" id="ARBA00023212"/>
    </source>
</evidence>
<evidence type="ECO:0000256" key="7">
    <source>
        <dbReference type="ARBA" id="ARBA00023175"/>
    </source>
</evidence>
<name>A0AAW2Z2H8_9EUKA</name>
<dbReference type="PROSITE" id="PS51450">
    <property type="entry name" value="LRR"/>
    <property type="match status" value="3"/>
</dbReference>
<evidence type="ECO:0000256" key="9">
    <source>
        <dbReference type="ARBA" id="ARBA00023273"/>
    </source>
</evidence>
<evidence type="ECO:0000256" key="4">
    <source>
        <dbReference type="ARBA" id="ARBA00022701"/>
    </source>
</evidence>
<sequence length="255" mass="28782">MSTLKGALKEWEEREGQRPVDAEVIKLCGWLPPIEKMDAQALSHLKKCKSLSLSTNNISNIGRIDGMESLEVLSLGRNTLTKLDNTDSMTNLRQLWLSFNKIDNLVGIEKLKNLRTLYMSNNRLSDWQEIDRLRYLPNLTDLSLSSNPIEVITREQGGNWRVEVIKRLPKLKIFDGVNVTQEELYNAKASRSNITSPKSTLVSPKSTVVSPKSNQLSPSSPSEIVQAHMDESDDTIRKSVHFSPSELNQNIHQSV</sequence>
<dbReference type="GO" id="GO:0005930">
    <property type="term" value="C:axoneme"/>
    <property type="evidence" value="ECO:0007669"/>
    <property type="project" value="UniProtKB-SubCell"/>
</dbReference>
<keyword evidence="14" id="KW-1185">Reference proteome</keyword>
<evidence type="ECO:0000313" key="13">
    <source>
        <dbReference type="EMBL" id="KAL0484007.1"/>
    </source>
</evidence>
<evidence type="ECO:0000256" key="11">
    <source>
        <dbReference type="ARBA" id="ARBA00049760"/>
    </source>
</evidence>
<evidence type="ECO:0000256" key="1">
    <source>
        <dbReference type="ARBA" id="ARBA00004430"/>
    </source>
</evidence>
<proteinExistence type="inferred from homology"/>
<evidence type="ECO:0000256" key="10">
    <source>
        <dbReference type="ARBA" id="ARBA00049659"/>
    </source>
</evidence>
<gene>
    <name evidence="13" type="ORF">AKO1_004635</name>
</gene>
<reference evidence="13 14" key="1">
    <citation type="submission" date="2024-03" db="EMBL/GenBank/DDBJ databases">
        <title>The Acrasis kona genome and developmental transcriptomes reveal deep origins of eukaryotic multicellular pathways.</title>
        <authorList>
            <person name="Sheikh S."/>
            <person name="Fu C.-J."/>
            <person name="Brown M.W."/>
            <person name="Baldauf S.L."/>
        </authorList>
    </citation>
    <scope>NUCLEOTIDE SEQUENCE [LARGE SCALE GENOMIC DNA]</scope>
    <source>
        <strain evidence="13 14">ATCC MYA-3509</strain>
    </source>
</reference>
<comment type="caution">
    <text evidence="13">The sequence shown here is derived from an EMBL/GenBank/DDBJ whole genome shotgun (WGS) entry which is preliminary data.</text>
</comment>
<dbReference type="SMART" id="SM00365">
    <property type="entry name" value="LRR_SD22"/>
    <property type="match status" value="5"/>
</dbReference>
<keyword evidence="3" id="KW-0433">Leucine-rich repeat</keyword>
<feature type="compositionally biased region" description="Polar residues" evidence="12">
    <location>
        <begin position="214"/>
        <end position="223"/>
    </location>
</feature>
<keyword evidence="9" id="KW-0966">Cell projection</keyword>
<keyword evidence="6" id="KW-0243">Dynein</keyword>
<comment type="similarity">
    <text evidence="10">Belongs to the dynein light chain LC1-type family.</text>
</comment>
<evidence type="ECO:0000256" key="6">
    <source>
        <dbReference type="ARBA" id="ARBA00023017"/>
    </source>
</evidence>
<dbReference type="Proteomes" id="UP001431209">
    <property type="component" value="Unassembled WGS sequence"/>
</dbReference>
<dbReference type="PANTHER" id="PTHR15454:SF73">
    <property type="entry name" value="DYNEIN AXONEMAL LIGHT CHAIN 1"/>
    <property type="match status" value="1"/>
</dbReference>
<keyword evidence="2" id="KW-0963">Cytoplasm</keyword>
<evidence type="ECO:0000256" key="3">
    <source>
        <dbReference type="ARBA" id="ARBA00022614"/>
    </source>
</evidence>
<accession>A0AAW2Z2H8</accession>
<protein>
    <recommendedName>
        <fullName evidence="11">Dynein axonemal light chain 1</fullName>
    </recommendedName>
</protein>
<keyword evidence="7" id="KW-0505">Motor protein</keyword>
<dbReference type="PANTHER" id="PTHR15454">
    <property type="entry name" value="NISCHARIN RELATED"/>
    <property type="match status" value="1"/>
</dbReference>
<feature type="compositionally biased region" description="Low complexity" evidence="12">
    <location>
        <begin position="198"/>
        <end position="213"/>
    </location>
</feature>
<evidence type="ECO:0000256" key="2">
    <source>
        <dbReference type="ARBA" id="ARBA00022490"/>
    </source>
</evidence>
<dbReference type="InterPro" id="IPR001611">
    <property type="entry name" value="Leu-rich_rpt"/>
</dbReference>
<keyword evidence="4" id="KW-0493">Microtubule</keyword>
<dbReference type="Pfam" id="PF14580">
    <property type="entry name" value="LRR_9"/>
    <property type="match status" value="1"/>
</dbReference>
<feature type="region of interest" description="Disordered" evidence="12">
    <location>
        <begin position="194"/>
        <end position="235"/>
    </location>
</feature>
<dbReference type="InterPro" id="IPR032675">
    <property type="entry name" value="LRR_dom_sf"/>
</dbReference>
<evidence type="ECO:0000256" key="12">
    <source>
        <dbReference type="SAM" id="MobiDB-lite"/>
    </source>
</evidence>